<dbReference type="PANTHER" id="PTHR47505">
    <property type="entry name" value="DNA UTILIZATION PROTEIN YHGH"/>
    <property type="match status" value="1"/>
</dbReference>
<dbReference type="AlphaFoldDB" id="A0A1H5STZ9"/>
<dbReference type="OrthoDB" id="9779910at2"/>
<protein>
    <submittedName>
        <fullName evidence="4">ComF family protein</fullName>
    </submittedName>
</protein>
<proteinExistence type="inferred from homology"/>
<organism evidence="4 5">
    <name type="scientific">Bryocella elongata</name>
    <dbReference type="NCBI Taxonomy" id="863522"/>
    <lineage>
        <taxon>Bacteria</taxon>
        <taxon>Pseudomonadati</taxon>
        <taxon>Acidobacteriota</taxon>
        <taxon>Terriglobia</taxon>
        <taxon>Terriglobales</taxon>
        <taxon>Acidobacteriaceae</taxon>
        <taxon>Bryocella</taxon>
    </lineage>
</organism>
<dbReference type="Gene3D" id="3.40.50.2020">
    <property type="match status" value="1"/>
</dbReference>
<dbReference type="Proteomes" id="UP000236728">
    <property type="component" value="Unassembled WGS sequence"/>
</dbReference>
<dbReference type="EMBL" id="FNVA01000001">
    <property type="protein sequence ID" value="SEF53934.1"/>
    <property type="molecule type" value="Genomic_DNA"/>
</dbReference>
<sequence length="307" mass="32985">MTRVLRSCTTHLQAATRTAVADLATTLVPSDCHLCGCPLTTLRPAPVCERCILGIEALPPGAPLCASCGDLIAPESVRMAGGWGDGRCSACRISPPAFARAVAFAPYSGSNRDLLHMLKFDGMEPIAREVLGQGMAQAILQLQPEAAKELVVVPVPLFRARQRRRGFNQAERLAEAGLEVLGKSQPSWQLTLNARALERVRDTHELYPLTPHQRKVGLRGAFRVTDAAVIRGREVLLVDDILTTGATASECTRVLLRAGATRVWVATWARTVDPDAQPGVAFWNASSTRASRPSHGRSSHGCASEPS</sequence>
<dbReference type="InterPro" id="IPR051910">
    <property type="entry name" value="ComF/GntX_DNA_util-trans"/>
</dbReference>
<dbReference type="CDD" id="cd06223">
    <property type="entry name" value="PRTases_typeI"/>
    <property type="match status" value="1"/>
</dbReference>
<name>A0A1H5STZ9_9BACT</name>
<comment type="similarity">
    <text evidence="1">Belongs to the ComF/GntX family.</text>
</comment>
<dbReference type="PANTHER" id="PTHR47505:SF1">
    <property type="entry name" value="DNA UTILIZATION PROTEIN YHGH"/>
    <property type="match status" value="1"/>
</dbReference>
<evidence type="ECO:0000313" key="5">
    <source>
        <dbReference type="Proteomes" id="UP000236728"/>
    </source>
</evidence>
<feature type="domain" description="Phosphoribosyltransferase" evidence="3">
    <location>
        <begin position="225"/>
        <end position="268"/>
    </location>
</feature>
<evidence type="ECO:0000259" key="3">
    <source>
        <dbReference type="Pfam" id="PF00156"/>
    </source>
</evidence>
<dbReference type="RefSeq" id="WP_146071973.1">
    <property type="nucleotide sequence ID" value="NZ_FNVA01000001.1"/>
</dbReference>
<feature type="region of interest" description="Disordered" evidence="2">
    <location>
        <begin position="286"/>
        <end position="307"/>
    </location>
</feature>
<dbReference type="Pfam" id="PF00156">
    <property type="entry name" value="Pribosyltran"/>
    <property type="match status" value="1"/>
</dbReference>
<gene>
    <name evidence="4" type="ORF">SAMN05421819_0352</name>
</gene>
<dbReference type="InterPro" id="IPR029057">
    <property type="entry name" value="PRTase-like"/>
</dbReference>
<dbReference type="InterPro" id="IPR000836">
    <property type="entry name" value="PRTase_dom"/>
</dbReference>
<accession>A0A1H5STZ9</accession>
<evidence type="ECO:0000313" key="4">
    <source>
        <dbReference type="EMBL" id="SEF53934.1"/>
    </source>
</evidence>
<evidence type="ECO:0000256" key="2">
    <source>
        <dbReference type="SAM" id="MobiDB-lite"/>
    </source>
</evidence>
<keyword evidence="5" id="KW-1185">Reference proteome</keyword>
<reference evidence="4 5" key="1">
    <citation type="submission" date="2016-10" db="EMBL/GenBank/DDBJ databases">
        <authorList>
            <person name="de Groot N.N."/>
        </authorList>
    </citation>
    <scope>NUCLEOTIDE SEQUENCE [LARGE SCALE GENOMIC DNA]</scope>
    <source>
        <strain evidence="4 5">DSM 22489</strain>
    </source>
</reference>
<evidence type="ECO:0000256" key="1">
    <source>
        <dbReference type="ARBA" id="ARBA00008007"/>
    </source>
</evidence>
<dbReference type="SUPFAM" id="SSF53271">
    <property type="entry name" value="PRTase-like"/>
    <property type="match status" value="1"/>
</dbReference>